<evidence type="ECO:0000256" key="2">
    <source>
        <dbReference type="ARBA" id="ARBA00021121"/>
    </source>
</evidence>
<evidence type="ECO:0000256" key="1">
    <source>
        <dbReference type="ARBA" id="ARBA00006850"/>
    </source>
</evidence>
<dbReference type="PIRSF" id="PIRSF006609">
    <property type="entry name" value="snRNP_SmF"/>
    <property type="match status" value="1"/>
</dbReference>
<evidence type="ECO:0000313" key="6">
    <source>
        <dbReference type="EMBL" id="RZN63892.1"/>
    </source>
</evidence>
<dbReference type="SMART" id="SM00651">
    <property type="entry name" value="Sm"/>
    <property type="match status" value="1"/>
</dbReference>
<dbReference type="InterPro" id="IPR047575">
    <property type="entry name" value="Sm"/>
</dbReference>
<dbReference type="HAMAP" id="MF_00257">
    <property type="entry name" value="Lsm_RuxX"/>
    <property type="match status" value="1"/>
</dbReference>
<name>A0A520KQP4_METT2</name>
<dbReference type="PANTHER" id="PTHR11021">
    <property type="entry name" value="SMALL NUCLEAR RIBONUCLEOPROTEIN F SNRNP-F"/>
    <property type="match status" value="1"/>
</dbReference>
<organism evidence="6 7">
    <name type="scientific">Methanoliparum thermophilum</name>
    <dbReference type="NCBI Taxonomy" id="2491083"/>
    <lineage>
        <taxon>Archaea</taxon>
        <taxon>Methanobacteriati</taxon>
        <taxon>Methanobacteriota</taxon>
        <taxon>Candidatus Methanoliparia</taxon>
        <taxon>Candidatus Methanoliparales</taxon>
        <taxon>Candidatus Methanoliparaceae</taxon>
        <taxon>Candidatus Methanoliparum</taxon>
    </lineage>
</organism>
<dbReference type="GO" id="GO:0003723">
    <property type="term" value="F:RNA binding"/>
    <property type="evidence" value="ECO:0007669"/>
    <property type="project" value="InterPro"/>
</dbReference>
<evidence type="ECO:0000259" key="5">
    <source>
        <dbReference type="PROSITE" id="PS52002"/>
    </source>
</evidence>
<evidence type="ECO:0000256" key="3">
    <source>
        <dbReference type="ARBA" id="ARBA00023274"/>
    </source>
</evidence>
<dbReference type="Gene3D" id="2.30.30.100">
    <property type="match status" value="1"/>
</dbReference>
<reference evidence="6 7" key="1">
    <citation type="journal article" date="2019" name="Nat. Microbiol.">
        <title>Wide diversity of methane and short-chain alkane metabolisms in uncultured archaea.</title>
        <authorList>
            <person name="Borrel G."/>
            <person name="Adam P.S."/>
            <person name="McKay L.J."/>
            <person name="Chen L.X."/>
            <person name="Sierra-Garcia I.N."/>
            <person name="Sieber C.M."/>
            <person name="Letourneur Q."/>
            <person name="Ghozlane A."/>
            <person name="Andersen G.L."/>
            <person name="Li W.J."/>
            <person name="Hallam S.J."/>
            <person name="Muyzer G."/>
            <person name="de Oliveira V.M."/>
            <person name="Inskeep W.P."/>
            <person name="Banfield J.F."/>
            <person name="Gribaldo S."/>
        </authorList>
    </citation>
    <scope>NUCLEOTIDE SEQUENCE [LARGE SCALE GENOMIC DNA]</scope>
    <source>
        <strain evidence="6">NM1a</strain>
    </source>
</reference>
<dbReference type="InterPro" id="IPR001163">
    <property type="entry name" value="Sm_dom_euk/arc"/>
</dbReference>
<gene>
    <name evidence="6" type="ORF">EF806_06590</name>
</gene>
<dbReference type="InterPro" id="IPR016487">
    <property type="entry name" value="Lsm6/sSmF"/>
</dbReference>
<dbReference type="CDD" id="cd01731">
    <property type="entry name" value="archaeal_Sm1"/>
    <property type="match status" value="1"/>
</dbReference>
<sequence length="72" mass="8189">MSNRPLDILNSVLNSPIIVKLKDDREFRGNLQGYDMHLNLVLDDTEEIKDGKSVEKYGTVIIRGDNVIYISP</sequence>
<evidence type="ECO:0000256" key="4">
    <source>
        <dbReference type="HAMAP-Rule" id="MF_00257"/>
    </source>
</evidence>
<dbReference type="InterPro" id="IPR022901">
    <property type="entry name" value="snRNP_Sm-like_arc"/>
</dbReference>
<evidence type="ECO:0000313" key="7">
    <source>
        <dbReference type="Proteomes" id="UP000317158"/>
    </source>
</evidence>
<dbReference type="GO" id="GO:0000398">
    <property type="term" value="P:mRNA splicing, via spliceosome"/>
    <property type="evidence" value="ECO:0007669"/>
    <property type="project" value="InterPro"/>
</dbReference>
<proteinExistence type="inferred from homology"/>
<dbReference type="EMBL" id="RXIF01000012">
    <property type="protein sequence ID" value="RZN63892.1"/>
    <property type="molecule type" value="Genomic_DNA"/>
</dbReference>
<dbReference type="PANTHER" id="PTHR11021:SF0">
    <property type="entry name" value="SMALL NUCLEAR RIBONUCLEOPROTEIN F"/>
    <property type="match status" value="1"/>
</dbReference>
<keyword evidence="3 4" id="KW-0687">Ribonucleoprotein</keyword>
<dbReference type="PROSITE" id="PS52002">
    <property type="entry name" value="SM"/>
    <property type="match status" value="1"/>
</dbReference>
<feature type="domain" description="Sm" evidence="5">
    <location>
        <begin position="4"/>
        <end position="72"/>
    </location>
</feature>
<dbReference type="SUPFAM" id="SSF50182">
    <property type="entry name" value="Sm-like ribonucleoproteins"/>
    <property type="match status" value="1"/>
</dbReference>
<comment type="similarity">
    <text evidence="1 4">Belongs to the snRNP Sm proteins family.</text>
</comment>
<accession>A0A520KQP4</accession>
<dbReference type="Pfam" id="PF01423">
    <property type="entry name" value="LSM"/>
    <property type="match status" value="1"/>
</dbReference>
<comment type="caution">
    <text evidence="6">The sequence shown here is derived from an EMBL/GenBank/DDBJ whole genome shotgun (WGS) entry which is preliminary data.</text>
</comment>
<protein>
    <recommendedName>
        <fullName evidence="2 4">Putative snRNP Sm-like protein</fullName>
    </recommendedName>
</protein>
<dbReference type="GO" id="GO:1990904">
    <property type="term" value="C:ribonucleoprotein complex"/>
    <property type="evidence" value="ECO:0007669"/>
    <property type="project" value="UniProtKB-KW"/>
</dbReference>
<dbReference type="NCBIfam" id="NF001963">
    <property type="entry name" value="PRK00737.1"/>
    <property type="match status" value="1"/>
</dbReference>
<dbReference type="Proteomes" id="UP000317158">
    <property type="component" value="Unassembled WGS sequence"/>
</dbReference>
<dbReference type="AlphaFoldDB" id="A0A520KQP4"/>
<dbReference type="InterPro" id="IPR010920">
    <property type="entry name" value="LSM_dom_sf"/>
</dbReference>